<evidence type="ECO:0000313" key="1">
    <source>
        <dbReference type="EMBL" id="UQA94443.1"/>
    </source>
</evidence>
<name>A0ABY4MAK1_9ACTN</name>
<gene>
    <name evidence="1" type="ORF">K9S39_23575</name>
</gene>
<reference evidence="1" key="1">
    <citation type="submission" date="2021-10" db="EMBL/GenBank/DDBJ databases">
        <title>Streptomyces nigrumlapis sp.nov.,an antimicrobial producing actinobacterium isolated from Black Gobi rocks.</title>
        <authorList>
            <person name="Wen Y."/>
            <person name="Zhang W."/>
            <person name="Liu X.G."/>
        </authorList>
    </citation>
    <scope>NUCLEOTIDE SEQUENCE</scope>
    <source>
        <strain evidence="1">ST13-2-2</strain>
    </source>
</reference>
<organism evidence="1 2">
    <name type="scientific">Streptomyces halobius</name>
    <dbReference type="NCBI Taxonomy" id="2879846"/>
    <lineage>
        <taxon>Bacteria</taxon>
        <taxon>Bacillati</taxon>
        <taxon>Actinomycetota</taxon>
        <taxon>Actinomycetes</taxon>
        <taxon>Kitasatosporales</taxon>
        <taxon>Streptomycetaceae</taxon>
        <taxon>Streptomyces</taxon>
    </lineage>
</organism>
<keyword evidence="2" id="KW-1185">Reference proteome</keyword>
<sequence length="57" mass="5876">MALQPLIREINAVAFTETTAASMPGAVPSATAPLRLWTKSAGQGAEACPLHVSSRPT</sequence>
<protein>
    <submittedName>
        <fullName evidence="1">Uncharacterized protein</fullName>
    </submittedName>
</protein>
<dbReference type="RefSeq" id="WP_248865313.1">
    <property type="nucleotide sequence ID" value="NZ_CP086322.1"/>
</dbReference>
<accession>A0ABY4MAK1</accession>
<dbReference type="Proteomes" id="UP000830115">
    <property type="component" value="Chromosome"/>
</dbReference>
<evidence type="ECO:0000313" key="2">
    <source>
        <dbReference type="Proteomes" id="UP000830115"/>
    </source>
</evidence>
<proteinExistence type="predicted"/>
<dbReference type="EMBL" id="CP086322">
    <property type="protein sequence ID" value="UQA94443.1"/>
    <property type="molecule type" value="Genomic_DNA"/>
</dbReference>